<accession>A0AAW2NP93</accession>
<organism evidence="2">
    <name type="scientific">Sesamum radiatum</name>
    <name type="common">Black benniseed</name>
    <dbReference type="NCBI Taxonomy" id="300843"/>
    <lineage>
        <taxon>Eukaryota</taxon>
        <taxon>Viridiplantae</taxon>
        <taxon>Streptophyta</taxon>
        <taxon>Embryophyta</taxon>
        <taxon>Tracheophyta</taxon>
        <taxon>Spermatophyta</taxon>
        <taxon>Magnoliopsida</taxon>
        <taxon>eudicotyledons</taxon>
        <taxon>Gunneridae</taxon>
        <taxon>Pentapetalae</taxon>
        <taxon>asterids</taxon>
        <taxon>lamiids</taxon>
        <taxon>Lamiales</taxon>
        <taxon>Pedaliaceae</taxon>
        <taxon>Sesamum</taxon>
    </lineage>
</organism>
<proteinExistence type="predicted"/>
<dbReference type="PANTHER" id="PTHR33223:SF10">
    <property type="entry name" value="AMINOTRANSFERASE-LIKE PLANT MOBILE DOMAIN-CONTAINING PROTEIN"/>
    <property type="match status" value="1"/>
</dbReference>
<feature type="compositionally biased region" description="Pro residues" evidence="1">
    <location>
        <begin position="211"/>
        <end position="220"/>
    </location>
</feature>
<dbReference type="AlphaFoldDB" id="A0AAW2NP93"/>
<feature type="compositionally biased region" description="Basic and acidic residues" evidence="1">
    <location>
        <begin position="223"/>
        <end position="240"/>
    </location>
</feature>
<evidence type="ECO:0008006" key="3">
    <source>
        <dbReference type="Google" id="ProtNLM"/>
    </source>
</evidence>
<protein>
    <recommendedName>
        <fullName evidence="3">Retrotransposon gag domain-containing protein</fullName>
    </recommendedName>
</protein>
<dbReference type="PANTHER" id="PTHR33223">
    <property type="entry name" value="CCHC-TYPE DOMAIN-CONTAINING PROTEIN"/>
    <property type="match status" value="1"/>
</dbReference>
<reference evidence="2" key="2">
    <citation type="journal article" date="2024" name="Plant">
        <title>Genomic evolution and insights into agronomic trait innovations of Sesamum species.</title>
        <authorList>
            <person name="Miao H."/>
            <person name="Wang L."/>
            <person name="Qu L."/>
            <person name="Liu H."/>
            <person name="Sun Y."/>
            <person name="Le M."/>
            <person name="Wang Q."/>
            <person name="Wei S."/>
            <person name="Zheng Y."/>
            <person name="Lin W."/>
            <person name="Duan Y."/>
            <person name="Cao H."/>
            <person name="Xiong S."/>
            <person name="Wang X."/>
            <person name="Wei L."/>
            <person name="Li C."/>
            <person name="Ma Q."/>
            <person name="Ju M."/>
            <person name="Zhao R."/>
            <person name="Li G."/>
            <person name="Mu C."/>
            <person name="Tian Q."/>
            <person name="Mei H."/>
            <person name="Zhang T."/>
            <person name="Gao T."/>
            <person name="Zhang H."/>
        </authorList>
    </citation>
    <scope>NUCLEOTIDE SEQUENCE</scope>
    <source>
        <strain evidence="2">G02</strain>
    </source>
</reference>
<dbReference type="EMBL" id="JACGWJ010000019">
    <property type="protein sequence ID" value="KAL0345335.1"/>
    <property type="molecule type" value="Genomic_DNA"/>
</dbReference>
<evidence type="ECO:0000313" key="2">
    <source>
        <dbReference type="EMBL" id="KAL0345335.1"/>
    </source>
</evidence>
<feature type="region of interest" description="Disordered" evidence="1">
    <location>
        <begin position="1"/>
        <end position="128"/>
    </location>
</feature>
<reference evidence="2" key="1">
    <citation type="submission" date="2020-06" db="EMBL/GenBank/DDBJ databases">
        <authorList>
            <person name="Li T."/>
            <person name="Hu X."/>
            <person name="Zhang T."/>
            <person name="Song X."/>
            <person name="Zhang H."/>
            <person name="Dai N."/>
            <person name="Sheng W."/>
            <person name="Hou X."/>
            <person name="Wei L."/>
        </authorList>
    </citation>
    <scope>NUCLEOTIDE SEQUENCE</scope>
    <source>
        <strain evidence="2">G02</strain>
        <tissue evidence="2">Leaf</tissue>
    </source>
</reference>
<gene>
    <name evidence="2" type="ORF">Sradi_4364800</name>
</gene>
<evidence type="ECO:0000256" key="1">
    <source>
        <dbReference type="SAM" id="MobiDB-lite"/>
    </source>
</evidence>
<sequence length="337" mass="37812">MHTRSRTRNENEGIGEFEGISEHVPREEVEQPFDPRREEGNRRPGEQERAQGNRRSGEQEEQERAQGNRRPGEQEEQERAQGNRRPGSRKGRSELKAAEDQGTGRARASLRQQKTWRTRGAGASYPSPMIQLTPEALRQMIEDASAQAASRVIAQYVAEHAMLLRLPRHPCRGHGVDLALGNDEQRPVDQQADQVEEEVESRLSLPEDELPPPPLPPMEAPPEENRPQKKDQTAARQASIERTKNAQAFPLVAAPPRSSPFATHILAEAIQPGIKISNLSEYNGVGDPQDYLDQFLARANLLDISDATYCKLFRTTLSEKAIAWFNQLPPGTVETFE</sequence>
<feature type="region of interest" description="Disordered" evidence="1">
    <location>
        <begin position="177"/>
        <end position="240"/>
    </location>
</feature>
<feature type="compositionally biased region" description="Basic and acidic residues" evidence="1">
    <location>
        <begin position="20"/>
        <end position="81"/>
    </location>
</feature>
<name>A0AAW2NP93_SESRA</name>
<comment type="caution">
    <text evidence="2">The sequence shown here is derived from an EMBL/GenBank/DDBJ whole genome shotgun (WGS) entry which is preliminary data.</text>
</comment>